<keyword evidence="6" id="KW-1185">Reference proteome</keyword>
<dbReference type="GO" id="GO:0003677">
    <property type="term" value="F:DNA binding"/>
    <property type="evidence" value="ECO:0007669"/>
    <property type="project" value="UniProtKB-KW"/>
</dbReference>
<accession>D5SL00</accession>
<dbReference type="InterPro" id="IPR036388">
    <property type="entry name" value="WH-like_DNA-bd_sf"/>
</dbReference>
<dbReference type="EMBL" id="CM000914">
    <property type="protein sequence ID" value="EFG04593.2"/>
    <property type="molecule type" value="Genomic_DNA"/>
</dbReference>
<keyword evidence="2" id="KW-0238">DNA-binding</keyword>
<dbReference type="PROSITE" id="PS50043">
    <property type="entry name" value="HTH_LUXR_2"/>
    <property type="match status" value="1"/>
</dbReference>
<name>D5SL00_STRCL</name>
<gene>
    <name evidence="5" type="ORF">SCLAV_p1107</name>
</gene>
<dbReference type="SMART" id="SM00421">
    <property type="entry name" value="HTH_LUXR"/>
    <property type="match status" value="1"/>
</dbReference>
<evidence type="ECO:0000313" key="5">
    <source>
        <dbReference type="EMBL" id="EFG04593.2"/>
    </source>
</evidence>
<dbReference type="PANTHER" id="PTHR44688">
    <property type="entry name" value="DNA-BINDING TRANSCRIPTIONAL ACTIVATOR DEVR_DOSR"/>
    <property type="match status" value="1"/>
</dbReference>
<dbReference type="Gene3D" id="1.10.10.10">
    <property type="entry name" value="Winged helix-like DNA-binding domain superfamily/Winged helix DNA-binding domain"/>
    <property type="match status" value="1"/>
</dbReference>
<keyword evidence="1" id="KW-0805">Transcription regulation</keyword>
<proteinExistence type="predicted"/>
<dbReference type="OrthoDB" id="9815744at2"/>
<keyword evidence="5" id="KW-0614">Plasmid</keyword>
<dbReference type="AlphaFoldDB" id="D5SL00"/>
<evidence type="ECO:0000313" key="6">
    <source>
        <dbReference type="Proteomes" id="UP000002357"/>
    </source>
</evidence>
<dbReference type="Pfam" id="PF00196">
    <property type="entry name" value="GerE"/>
    <property type="match status" value="1"/>
</dbReference>
<dbReference type="PRINTS" id="PR00038">
    <property type="entry name" value="HTHLUXR"/>
</dbReference>
<evidence type="ECO:0000256" key="1">
    <source>
        <dbReference type="ARBA" id="ARBA00023015"/>
    </source>
</evidence>
<dbReference type="GO" id="GO:0006355">
    <property type="term" value="P:regulation of DNA-templated transcription"/>
    <property type="evidence" value="ECO:0007669"/>
    <property type="project" value="InterPro"/>
</dbReference>
<protein>
    <submittedName>
        <fullName evidence="5">Transcriptional regulator</fullName>
    </submittedName>
</protein>
<dbReference type="InterPro" id="IPR016032">
    <property type="entry name" value="Sig_transdc_resp-reg_C-effctor"/>
</dbReference>
<dbReference type="eggNOG" id="COG2197">
    <property type="taxonomic scope" value="Bacteria"/>
</dbReference>
<dbReference type="KEGG" id="sclf:BB341_29630"/>
<dbReference type="SUPFAM" id="SSF46894">
    <property type="entry name" value="C-terminal effector domain of the bipartite response regulators"/>
    <property type="match status" value="1"/>
</dbReference>
<dbReference type="InterPro" id="IPR000792">
    <property type="entry name" value="Tscrpt_reg_LuxR_C"/>
</dbReference>
<evidence type="ECO:0000259" key="4">
    <source>
        <dbReference type="PROSITE" id="PS50043"/>
    </source>
</evidence>
<dbReference type="GeneID" id="93734189"/>
<dbReference type="CDD" id="cd06170">
    <property type="entry name" value="LuxR_C_like"/>
    <property type="match status" value="1"/>
</dbReference>
<reference evidence="5 6" key="1">
    <citation type="journal article" date="2010" name="Genome Biol. Evol.">
        <title>The sequence of a 1.8-mb bacterial linear plasmid reveals a rich evolutionary reservoir of secondary metabolic pathways.</title>
        <authorList>
            <person name="Medema M.H."/>
            <person name="Trefzer A."/>
            <person name="Kovalchuk A."/>
            <person name="van den Berg M."/>
            <person name="Mueller U."/>
            <person name="Heijne W."/>
            <person name="Wu L."/>
            <person name="Alam M.T."/>
            <person name="Ronning C.M."/>
            <person name="Nierman W.C."/>
            <person name="Bovenberg R.A.L."/>
            <person name="Breitling R."/>
            <person name="Takano E."/>
        </authorList>
    </citation>
    <scope>NUCLEOTIDE SEQUENCE [LARGE SCALE GENOMIC DNA]</scope>
    <source>
        <strain evidence="6">ATCC 27064 / DSM 738 / JCM 4710 / NBRC 13307 / NCIMB 12785 / NRRL 3585 / VKM Ac-602</strain>
        <plasmid evidence="5">pSCL4</plasmid>
    </source>
</reference>
<dbReference type="RefSeq" id="WP_003963463.1">
    <property type="nucleotide sequence ID" value="NZ_CM000914.1"/>
</dbReference>
<evidence type="ECO:0000256" key="3">
    <source>
        <dbReference type="ARBA" id="ARBA00023163"/>
    </source>
</evidence>
<feature type="domain" description="HTH luxR-type" evidence="4">
    <location>
        <begin position="304"/>
        <end position="369"/>
    </location>
</feature>
<dbReference type="Proteomes" id="UP000002357">
    <property type="component" value="Plasmid pSCL4"/>
</dbReference>
<dbReference type="PANTHER" id="PTHR44688:SF16">
    <property type="entry name" value="DNA-BINDING TRANSCRIPTIONAL ACTIVATOR DEVR_DOSR"/>
    <property type="match status" value="1"/>
</dbReference>
<geneLocation type="plasmid" evidence="5 6">
    <name>pSCL4</name>
</geneLocation>
<evidence type="ECO:0000256" key="2">
    <source>
        <dbReference type="ARBA" id="ARBA00023125"/>
    </source>
</evidence>
<sequence length="390" mass="41765">MVGHGRTERADAIRGAAVRAAGAATGVDEFFEAVMRAVRPVLRSDVWAGFTVDPDTLLNTGGYYRYAVPLHYMPRMLDIEYREGDVNGVPELSREPVPVRLLSEAVGGARERSPRYRDIIAPLGLSDEARFVLRDRYGTWGGLTLGIGRDTPPFSPEARAVARSLTEPLGGILRRLHLSRRAWGEHPATPPPPGAAPAPALVLLDEEYTPVQFSPTAPLWLDELPAPGTPFAPDTGPARGGLSPALYGVAAAVRAPGSPGFLVSWAQTRTRGRVRLHAWHLALPGPARVAIAVEPAGPGEHIALITAAHGLTPREGEITGLVLRGHSTAEISRLADLSPYTVQEHLKSVFDKTGVRSRRDLVAALFTRHTEPALLKTATADGVTGRTGLL</sequence>
<keyword evidence="3" id="KW-0804">Transcription</keyword>
<organism evidence="5 6">
    <name type="scientific">Streptomyces clavuligerus</name>
    <dbReference type="NCBI Taxonomy" id="1901"/>
    <lineage>
        <taxon>Bacteria</taxon>
        <taxon>Bacillati</taxon>
        <taxon>Actinomycetota</taxon>
        <taxon>Actinomycetes</taxon>
        <taxon>Kitasatosporales</taxon>
        <taxon>Streptomycetaceae</taxon>
        <taxon>Streptomyces</taxon>
    </lineage>
</organism>